<dbReference type="Proteomes" id="UP001345219">
    <property type="component" value="Chromosome 9"/>
</dbReference>
<keyword evidence="4" id="KW-0804">Transcription</keyword>
<evidence type="ECO:0000313" key="8">
    <source>
        <dbReference type="Proteomes" id="UP001345219"/>
    </source>
</evidence>
<keyword evidence="8" id="KW-1185">Reference proteome</keyword>
<keyword evidence="5" id="KW-0539">Nucleus</keyword>
<evidence type="ECO:0000256" key="5">
    <source>
        <dbReference type="ARBA" id="ARBA00023242"/>
    </source>
</evidence>
<dbReference type="GO" id="GO:0016251">
    <property type="term" value="F:RNA polymerase II general transcription initiation factor activity"/>
    <property type="evidence" value="ECO:0007669"/>
    <property type="project" value="InterPro"/>
</dbReference>
<dbReference type="InterPro" id="IPR011442">
    <property type="entry name" value="TAF6_C"/>
</dbReference>
<comment type="similarity">
    <text evidence="2">Belongs to the TAF6 family.</text>
</comment>
<comment type="subcellular location">
    <subcellularLocation>
        <location evidence="1">Nucleus</location>
    </subcellularLocation>
</comment>
<dbReference type="GO" id="GO:0003713">
    <property type="term" value="F:transcription coactivator activity"/>
    <property type="evidence" value="ECO:0007669"/>
    <property type="project" value="TreeGrafter"/>
</dbReference>
<evidence type="ECO:0000256" key="4">
    <source>
        <dbReference type="ARBA" id="ARBA00023163"/>
    </source>
</evidence>
<dbReference type="CDD" id="cd22931">
    <property type="entry name" value="HFD_TAF6"/>
    <property type="match status" value="1"/>
</dbReference>
<dbReference type="SUPFAM" id="SSF47113">
    <property type="entry name" value="Histone-fold"/>
    <property type="match status" value="1"/>
</dbReference>
<dbReference type="InterPro" id="IPR009072">
    <property type="entry name" value="Histone-fold"/>
</dbReference>
<gene>
    <name evidence="7" type="ORF">SAY87_010403</name>
</gene>
<dbReference type="Pfam" id="PF02969">
    <property type="entry name" value="TAF"/>
    <property type="match status" value="1"/>
</dbReference>
<dbReference type="GO" id="GO:0046982">
    <property type="term" value="F:protein heterodimerization activity"/>
    <property type="evidence" value="ECO:0007669"/>
    <property type="project" value="InterPro"/>
</dbReference>
<dbReference type="InterPro" id="IPR046344">
    <property type="entry name" value="TAF6_C_sf"/>
</dbReference>
<dbReference type="GO" id="GO:0046695">
    <property type="term" value="C:SLIK (SAGA-like) complex"/>
    <property type="evidence" value="ECO:0007669"/>
    <property type="project" value="InterPro"/>
</dbReference>
<accession>A0AAN7GHP8</accession>
<evidence type="ECO:0000259" key="6">
    <source>
        <dbReference type="SMART" id="SM00803"/>
    </source>
</evidence>
<dbReference type="InterPro" id="IPR004823">
    <property type="entry name" value="TAF_TATA-bd_Histone-like_dom"/>
</dbReference>
<keyword evidence="3" id="KW-0805">Transcription regulation</keyword>
<comment type="caution">
    <text evidence="7">The sequence shown here is derived from an EMBL/GenBank/DDBJ whole genome shotgun (WGS) entry which is preliminary data.</text>
</comment>
<dbReference type="Pfam" id="PF07571">
    <property type="entry name" value="TAF6_C"/>
    <property type="match status" value="1"/>
</dbReference>
<name>A0AAN7GHP8_9MYRT</name>
<evidence type="ECO:0000256" key="3">
    <source>
        <dbReference type="ARBA" id="ARBA00023015"/>
    </source>
</evidence>
<dbReference type="FunFam" id="1.25.40.770:FF:000001">
    <property type="entry name" value="Transcription initiation factor TFIID subunit 6"/>
    <property type="match status" value="1"/>
</dbReference>
<proteinExistence type="inferred from homology"/>
<sequence>MSFVSKESIEVTAQSIGINNLSPDVSVSLAPDVEYRLREFMQEAIKCMHHCRRTVLTSEDVDTAFKLRNVEPVYGFTSGDPLQFKRAAGHKDLFYIDEKDVEFKDVIDASLPKAPLDTAVTAHWLAVEGVQPAIPDNPPAEALNSTPDGRRYDFREDGDPIDIKMPVKHMISRELQLYFDKIKELTLHRSDNMLFKQVLLSLATDSGIHPLVPHFTHFIFDEVQRNLDKIPVLFALMRMVRSILQNMHIHVEPYLHQLLPSVITCAVTKRMGIKVSDNHWDLRDFSTRLVASICKRFGHAYQNLQPRIMRTLLHTFLDPNKTLPQHYGAIQGLAALGPGVVRFLILPNLEPYLQLLKPEMQNSQPDEIKRREAWRVYGALMSASGLCMYNRMKKSPKLFSPPTRSAWKLKKIALETPNKRKAVTDNLLHQPPLKRQVTQHAMAPLPVNPMQMDRQGMLGGFSTPMVGPGIGMPTMSRQLATEDMPGREGSGRPSRASSILAQAWKEDVNAGHLIASLYEVFSGGNGISNEDNEICNEGILAFIPKPEFLMFI</sequence>
<feature type="domain" description="TATA box binding protein associated factor (TAF) histone-like fold" evidence="6">
    <location>
        <begin position="2"/>
        <end position="68"/>
    </location>
</feature>
<evidence type="ECO:0000256" key="1">
    <source>
        <dbReference type="ARBA" id="ARBA00004123"/>
    </source>
</evidence>
<dbReference type="PANTHER" id="PTHR10221">
    <property type="entry name" value="TRANSCRIPTION INITIATION FACTOR TFIID SUBUNIT 6"/>
    <property type="match status" value="1"/>
</dbReference>
<dbReference type="EMBL" id="JAXIOK010000022">
    <property type="protein sequence ID" value="KAK4744091.1"/>
    <property type="molecule type" value="Genomic_DNA"/>
</dbReference>
<dbReference type="GO" id="GO:0051123">
    <property type="term" value="P:RNA polymerase II preinitiation complex assembly"/>
    <property type="evidence" value="ECO:0007669"/>
    <property type="project" value="TreeGrafter"/>
</dbReference>
<dbReference type="PANTHER" id="PTHR10221:SF9">
    <property type="entry name" value="TRANSCRIPTION INITIATION FACTOR TFIID SUBUNIT 6"/>
    <property type="match status" value="1"/>
</dbReference>
<dbReference type="InterPro" id="IPR016024">
    <property type="entry name" value="ARM-type_fold"/>
</dbReference>
<dbReference type="Gene3D" id="1.10.20.10">
    <property type="entry name" value="Histone, subunit A"/>
    <property type="match status" value="1"/>
</dbReference>
<evidence type="ECO:0000313" key="7">
    <source>
        <dbReference type="EMBL" id="KAK4744091.1"/>
    </source>
</evidence>
<dbReference type="Gene3D" id="1.25.40.770">
    <property type="entry name" value="TAF6, C-terminal HEAT repeat domain"/>
    <property type="match status" value="1"/>
</dbReference>
<dbReference type="FunFam" id="1.10.20.10:FF:000046">
    <property type="entry name" value="transcription initiation factor TFIID subunit 6"/>
    <property type="match status" value="1"/>
</dbReference>
<dbReference type="AlphaFoldDB" id="A0AAN7GHP8"/>
<organism evidence="7 8">
    <name type="scientific">Trapa incisa</name>
    <dbReference type="NCBI Taxonomy" id="236973"/>
    <lineage>
        <taxon>Eukaryota</taxon>
        <taxon>Viridiplantae</taxon>
        <taxon>Streptophyta</taxon>
        <taxon>Embryophyta</taxon>
        <taxon>Tracheophyta</taxon>
        <taxon>Spermatophyta</taxon>
        <taxon>Magnoliopsida</taxon>
        <taxon>eudicotyledons</taxon>
        <taxon>Gunneridae</taxon>
        <taxon>Pentapetalae</taxon>
        <taxon>rosids</taxon>
        <taxon>malvids</taxon>
        <taxon>Myrtales</taxon>
        <taxon>Lythraceae</taxon>
        <taxon>Trapa</taxon>
    </lineage>
</organism>
<reference evidence="7 8" key="1">
    <citation type="journal article" date="2023" name="Hortic Res">
        <title>Pangenome of water caltrop reveals structural variations and asymmetric subgenome divergence after allopolyploidization.</title>
        <authorList>
            <person name="Zhang X."/>
            <person name="Chen Y."/>
            <person name="Wang L."/>
            <person name="Yuan Y."/>
            <person name="Fang M."/>
            <person name="Shi L."/>
            <person name="Lu R."/>
            <person name="Comes H.P."/>
            <person name="Ma Y."/>
            <person name="Chen Y."/>
            <person name="Huang G."/>
            <person name="Zhou Y."/>
            <person name="Zheng Z."/>
            <person name="Qiu Y."/>
        </authorList>
    </citation>
    <scope>NUCLEOTIDE SEQUENCE [LARGE SCALE GENOMIC DNA]</scope>
    <source>
        <tissue evidence="7">Roots</tissue>
    </source>
</reference>
<protein>
    <recommendedName>
        <fullName evidence="6">TATA box binding protein associated factor (TAF) histone-like fold domain-containing protein</fullName>
    </recommendedName>
</protein>
<dbReference type="InterPro" id="IPR037796">
    <property type="entry name" value="TAF6"/>
</dbReference>
<dbReference type="GO" id="GO:0000124">
    <property type="term" value="C:SAGA complex"/>
    <property type="evidence" value="ECO:0007669"/>
    <property type="project" value="InterPro"/>
</dbReference>
<dbReference type="SUPFAM" id="SSF48371">
    <property type="entry name" value="ARM repeat"/>
    <property type="match status" value="1"/>
</dbReference>
<dbReference type="SMART" id="SM00803">
    <property type="entry name" value="TAF"/>
    <property type="match status" value="1"/>
</dbReference>
<dbReference type="GO" id="GO:0005669">
    <property type="term" value="C:transcription factor TFIID complex"/>
    <property type="evidence" value="ECO:0007669"/>
    <property type="project" value="InterPro"/>
</dbReference>
<dbReference type="CDD" id="cd08050">
    <property type="entry name" value="TAF6C"/>
    <property type="match status" value="1"/>
</dbReference>
<evidence type="ECO:0000256" key="2">
    <source>
        <dbReference type="ARBA" id="ARBA00007688"/>
    </source>
</evidence>